<name>A0ABW1VSU4_9GAMM</name>
<proteinExistence type="predicted"/>
<evidence type="ECO:0000313" key="2">
    <source>
        <dbReference type="EMBL" id="MFC6363613.1"/>
    </source>
</evidence>
<reference evidence="3" key="1">
    <citation type="journal article" date="2019" name="Int. J. Syst. Evol. Microbiol.">
        <title>The Global Catalogue of Microorganisms (GCM) 10K type strain sequencing project: providing services to taxonomists for standard genome sequencing and annotation.</title>
        <authorList>
            <consortium name="The Broad Institute Genomics Platform"/>
            <consortium name="The Broad Institute Genome Sequencing Center for Infectious Disease"/>
            <person name="Wu L."/>
            <person name="Ma J."/>
        </authorList>
    </citation>
    <scope>NUCLEOTIDE SEQUENCE [LARGE SCALE GENOMIC DNA]</scope>
    <source>
        <strain evidence="3">CGMCC 4.1530</strain>
    </source>
</reference>
<dbReference type="Pfam" id="PF24622">
    <property type="entry name" value="TMP_4"/>
    <property type="match status" value="1"/>
</dbReference>
<organism evidence="2 3">
    <name type="scientific">Tatumella punctata</name>
    <dbReference type="NCBI Taxonomy" id="399969"/>
    <lineage>
        <taxon>Bacteria</taxon>
        <taxon>Pseudomonadati</taxon>
        <taxon>Pseudomonadota</taxon>
        <taxon>Gammaproteobacteria</taxon>
        <taxon>Enterobacterales</taxon>
        <taxon>Erwiniaceae</taxon>
        <taxon>Tatumella</taxon>
    </lineage>
</organism>
<comment type="caution">
    <text evidence="2">The sequence shown here is derived from an EMBL/GenBank/DDBJ whole genome shotgun (WGS) entry which is preliminary data.</text>
</comment>
<feature type="non-terminal residue" evidence="2">
    <location>
        <position position="397"/>
    </location>
</feature>
<dbReference type="Proteomes" id="UP001596215">
    <property type="component" value="Unassembled WGS sequence"/>
</dbReference>
<accession>A0ABW1VSU4</accession>
<protein>
    <submittedName>
        <fullName evidence="2">Phage tail tape measure C-terminal domain-containing protein</fullName>
    </submittedName>
</protein>
<evidence type="ECO:0000259" key="1">
    <source>
        <dbReference type="Pfam" id="PF09718"/>
    </source>
</evidence>
<dbReference type="EMBL" id="JBHSUC010000039">
    <property type="protein sequence ID" value="MFC6363613.1"/>
    <property type="molecule type" value="Genomic_DNA"/>
</dbReference>
<sequence length="397" mass="43860">MLDIGRGQTLQQQIANVQKQIADIQGNVKPGMFGLGGIGDGGVQDKHLASLKAQLSFLQSQASTQDVLNGFIDKHNQAQQAGIKAQEYIDNLQEQSLSNAEKRTKEQNLLTEALKKTRAAGTSISAAEEAQLRQDIDNKYKDPAQPKQRHEKAYTEDAGTRLLEQLNQQHAVMVSQLDTTDKLSTAQQSLVKWEQQLANLKSKSTLTADQKSLLANQDKITALYQQNAALEHQQQLQKQVTQLSGYQSNINKDIGNRQSQYGTEELSASGSISAYQQGILTQRTTLEQQLNDKVIQLRQQRTSATTTIDRETIDKEISMQQAANDQMLSDYDKHTQSMSAIRGSWSNGADKAWQEYADSASNASGMTQTLFSDAFSSMEDSIATFTTTGKLSFKGFV</sequence>
<dbReference type="RefSeq" id="WP_385959920.1">
    <property type="nucleotide sequence ID" value="NZ_JBHSUC010000039.1"/>
</dbReference>
<dbReference type="InterPro" id="IPR006431">
    <property type="entry name" value="Phage_tape_meas_C"/>
</dbReference>
<dbReference type="Pfam" id="PF09718">
    <property type="entry name" value="Tape_meas_lam_C"/>
    <property type="match status" value="1"/>
</dbReference>
<feature type="domain" description="Bacteriophage tail tape measure C-terminal" evidence="1">
    <location>
        <begin position="343"/>
        <end position="397"/>
    </location>
</feature>
<gene>
    <name evidence="2" type="ORF">ACFP73_16270</name>
</gene>
<keyword evidence="3" id="KW-1185">Reference proteome</keyword>
<evidence type="ECO:0000313" key="3">
    <source>
        <dbReference type="Proteomes" id="UP001596215"/>
    </source>
</evidence>